<evidence type="ECO:0000313" key="2">
    <source>
        <dbReference type="EMBL" id="RED33335.1"/>
    </source>
</evidence>
<dbReference type="InterPro" id="IPR057727">
    <property type="entry name" value="WCX_dom"/>
</dbReference>
<accession>A0A336JZG2</accession>
<evidence type="ECO:0000313" key="4">
    <source>
        <dbReference type="Proteomes" id="UP000252631"/>
    </source>
</evidence>
<dbReference type="AlphaFoldDB" id="A0A336JZG2"/>
<reference evidence="2 5" key="2">
    <citation type="submission" date="2018-07" db="EMBL/GenBank/DDBJ databases">
        <title>Genomic Encyclopedia of Archaeal and Bacterial Type Strains, Phase II (KMG-II): from individual species to whole genera.</title>
        <authorList>
            <person name="Goeker M."/>
        </authorList>
    </citation>
    <scope>NUCLEOTIDE SEQUENCE [LARGE SCALE GENOMIC DNA]</scope>
    <source>
        <strain evidence="2 5">JA575</strain>
    </source>
</reference>
<protein>
    <recommendedName>
        <fullName evidence="1">WCX domain-containing protein</fullName>
    </recommendedName>
</protein>
<feature type="domain" description="WCX" evidence="1">
    <location>
        <begin position="11"/>
        <end position="78"/>
    </location>
</feature>
<sequence>MQDRGGLHPHVRLSPLGVKLLNALSQPYAKTRTQLDDIADAHGWRVAQIPVGITCWQATSELLRLGPEAEVLAPRAARLIPTLRPKGLLLGERPKYAI</sequence>
<dbReference type="Proteomes" id="UP000256343">
    <property type="component" value="Unassembled WGS sequence"/>
</dbReference>
<organism evidence="3 4">
    <name type="scientific">Rhodopseudomonas pentothenatexigens</name>
    <dbReference type="NCBI Taxonomy" id="999699"/>
    <lineage>
        <taxon>Bacteria</taxon>
        <taxon>Pseudomonadati</taxon>
        <taxon>Pseudomonadota</taxon>
        <taxon>Alphaproteobacteria</taxon>
        <taxon>Hyphomicrobiales</taxon>
        <taxon>Nitrobacteraceae</taxon>
        <taxon>Rhodopseudomonas</taxon>
    </lineage>
</organism>
<evidence type="ECO:0000259" key="1">
    <source>
        <dbReference type="Pfam" id="PF25583"/>
    </source>
</evidence>
<dbReference type="Pfam" id="PF25583">
    <property type="entry name" value="WCX"/>
    <property type="match status" value="1"/>
</dbReference>
<evidence type="ECO:0000313" key="3">
    <source>
        <dbReference type="EMBL" id="SSW91411.1"/>
    </source>
</evidence>
<dbReference type="EMBL" id="QRDT01000011">
    <property type="protein sequence ID" value="RED33335.1"/>
    <property type="molecule type" value="Genomic_DNA"/>
</dbReference>
<name>A0A336JZG2_9BRAD</name>
<keyword evidence="5" id="KW-1185">Reference proteome</keyword>
<gene>
    <name evidence="2" type="ORF">BJ125_111173</name>
    <name evidence="3" type="ORF">SAMN05892882_111173</name>
</gene>
<proteinExistence type="predicted"/>
<dbReference type="EMBL" id="UFQQ01000011">
    <property type="protein sequence ID" value="SSW91411.1"/>
    <property type="molecule type" value="Genomic_DNA"/>
</dbReference>
<evidence type="ECO:0000313" key="5">
    <source>
        <dbReference type="Proteomes" id="UP000256343"/>
    </source>
</evidence>
<reference evidence="3 4" key="1">
    <citation type="submission" date="2017-08" db="EMBL/GenBank/DDBJ databases">
        <authorList>
            <person name="de Groot N.N."/>
        </authorList>
    </citation>
    <scope>NUCLEOTIDE SEQUENCE [LARGE SCALE GENOMIC DNA]</scope>
    <source>
        <strain evidence="3 4">JA575</strain>
    </source>
</reference>
<dbReference type="Proteomes" id="UP000252631">
    <property type="component" value="Unassembled WGS sequence"/>
</dbReference>